<dbReference type="InterPro" id="IPR029055">
    <property type="entry name" value="Ntn_hydrolases_N"/>
</dbReference>
<keyword evidence="11" id="KW-0408">Iron</keyword>
<evidence type="ECO:0000256" key="6">
    <source>
        <dbReference type="ARBA" id="ARBA00022755"/>
    </source>
</evidence>
<proteinExistence type="inferred from homology"/>
<dbReference type="InterPro" id="IPR000836">
    <property type="entry name" value="PRTase_dom"/>
</dbReference>
<keyword evidence="6 9" id="KW-0658">Purine biosynthesis</keyword>
<evidence type="ECO:0000256" key="11">
    <source>
        <dbReference type="PIRSR" id="PIRSR000485-3"/>
    </source>
</evidence>
<comment type="similarity">
    <text evidence="2 9">In the C-terminal section; belongs to the purine/pyrimidine phosphoribosyltransferase family.</text>
</comment>
<dbReference type="CDD" id="cd06223">
    <property type="entry name" value="PRTases_typeI"/>
    <property type="match status" value="1"/>
</dbReference>
<gene>
    <name evidence="13" type="primary">purF</name>
    <name evidence="13" type="ORF">VLK81_07765</name>
</gene>
<dbReference type="GO" id="GO:0051536">
    <property type="term" value="F:iron-sulfur cluster binding"/>
    <property type="evidence" value="ECO:0007669"/>
    <property type="project" value="UniProtKB-KW"/>
</dbReference>
<evidence type="ECO:0000313" key="14">
    <source>
        <dbReference type="Proteomes" id="UP001357733"/>
    </source>
</evidence>
<evidence type="ECO:0000256" key="9">
    <source>
        <dbReference type="PIRNR" id="PIRNR000485"/>
    </source>
</evidence>
<organism evidence="13 14">
    <name type="scientific">Citroniella saccharovorans</name>
    <dbReference type="NCBI Taxonomy" id="2053367"/>
    <lineage>
        <taxon>Bacteria</taxon>
        <taxon>Bacillati</taxon>
        <taxon>Bacillota</taxon>
        <taxon>Tissierellia</taxon>
        <taxon>Tissierellales</taxon>
        <taxon>Peptoniphilaceae</taxon>
        <taxon>Citroniella</taxon>
    </lineage>
</organism>
<evidence type="ECO:0000259" key="12">
    <source>
        <dbReference type="PROSITE" id="PS51278"/>
    </source>
</evidence>
<keyword evidence="10" id="KW-0460">Magnesium</keyword>
<dbReference type="GO" id="GO:0009113">
    <property type="term" value="P:purine nucleobase biosynthetic process"/>
    <property type="evidence" value="ECO:0007669"/>
    <property type="project" value="UniProtKB-UniRule"/>
</dbReference>
<feature type="domain" description="Glutamine amidotransferase type-2" evidence="12">
    <location>
        <begin position="2"/>
        <end position="220"/>
    </location>
</feature>
<protein>
    <recommendedName>
        <fullName evidence="3 8">Amidophosphoribosyltransferase</fullName>
        <shortName evidence="9">ATase</shortName>
        <ecNumber evidence="3 8">2.4.2.14</ecNumber>
    </recommendedName>
    <alternativeName>
        <fullName evidence="9">Glutamine phosphoribosylpyrophosphate amidotransferase</fullName>
    </alternativeName>
</protein>
<dbReference type="GO" id="GO:0046872">
    <property type="term" value="F:metal ion binding"/>
    <property type="evidence" value="ECO:0007669"/>
    <property type="project" value="UniProtKB-KW"/>
</dbReference>
<reference evidence="13 14" key="1">
    <citation type="submission" date="2024-01" db="EMBL/GenBank/DDBJ databases">
        <title>Complete genome sequence of Citroniella saccharovorans strain M6.X9, isolated from human fecal sample.</title>
        <authorList>
            <person name="Cheng G."/>
            <person name="Westerholm M."/>
            <person name="Schnurer A."/>
        </authorList>
    </citation>
    <scope>NUCLEOTIDE SEQUENCE [LARGE SCALE GENOMIC DNA]</scope>
    <source>
        <strain evidence="13 14">DSM 29873</strain>
    </source>
</reference>
<dbReference type="Pfam" id="PF00156">
    <property type="entry name" value="Pribosyltran"/>
    <property type="match status" value="1"/>
</dbReference>
<dbReference type="EMBL" id="JAYKOT010000003">
    <property type="protein sequence ID" value="MEB3429902.1"/>
    <property type="molecule type" value="Genomic_DNA"/>
</dbReference>
<feature type="binding site" evidence="11">
    <location>
        <position position="382"/>
    </location>
    <ligand>
        <name>[4Fe-4S] cluster</name>
        <dbReference type="ChEBI" id="CHEBI:49883"/>
    </ligand>
</feature>
<evidence type="ECO:0000256" key="1">
    <source>
        <dbReference type="ARBA" id="ARBA00005209"/>
    </source>
</evidence>
<keyword evidence="11" id="KW-0411">Iron-sulfur</keyword>
<keyword evidence="7" id="KW-0315">Glutamine amidotransferase</keyword>
<name>A0AAW9MZ34_9FIRM</name>
<dbReference type="AlphaFoldDB" id="A0AAW9MZ34"/>
<feature type="binding site" evidence="11">
    <location>
        <position position="432"/>
    </location>
    <ligand>
        <name>[4Fe-4S] cluster</name>
        <dbReference type="ChEBI" id="CHEBI:49883"/>
    </ligand>
</feature>
<comment type="pathway">
    <text evidence="1 9">Purine metabolism; IMP biosynthesis via de novo pathway; N(1)-(5-phospho-D-ribosyl)glycinamide from 5-phospho-alpha-D-ribose 1-diphosphate: step 1/2.</text>
</comment>
<dbReference type="InterPro" id="IPR029057">
    <property type="entry name" value="PRTase-like"/>
</dbReference>
<dbReference type="PIRSF" id="PIRSF000485">
    <property type="entry name" value="Amd_phspho_trans"/>
    <property type="match status" value="1"/>
</dbReference>
<dbReference type="PANTHER" id="PTHR11907">
    <property type="entry name" value="AMIDOPHOSPHORIBOSYLTRANSFERASE"/>
    <property type="match status" value="1"/>
</dbReference>
<dbReference type="GO" id="GO:0004044">
    <property type="term" value="F:amidophosphoribosyltransferase activity"/>
    <property type="evidence" value="ECO:0007669"/>
    <property type="project" value="UniProtKB-UniRule"/>
</dbReference>
<sequence>MSGIFGVTSNNSHSQMLTYYALYALQHRGEYACGIATNTSGYIDYKKGYGLASSVIEEETLKILRGKVSLGHVSNSQVDIEKNEIDPKVIGYEDGTIAVNFDGHLLNYDRLKKITLDHGCEVENDTHTEIVANLIAINYNGDIEEAIVKTIKMLEGAFAILIMEKNKIYAIRDRYGIKPLVYGKNDYASMFSSETCAFDALSAEYVRDLEPGEMIVAEGDKIESKQILDKKCNKSCIFEVIYTSRPDSIINGMSVYKMRRNSGRKLAKTCPEGIDVVIAAPDSGTVASIGFAEGSKVAYGIGIIKNRYIGRTFIEKTEKTRVDKVRIKLNVLKEIIDGKNVLVVDDSIVRGTTMMRTVKMLKDAGAKSVHVRVASPMVFYNCKIGVNKSVTGKMLAMDHSLEEIRQAIGADSLEYITYRDMVEAFGGEGHYCTGCINNVYPENLEELNGDRL</sequence>
<dbReference type="Proteomes" id="UP001357733">
    <property type="component" value="Unassembled WGS sequence"/>
</dbReference>
<dbReference type="Pfam" id="PF13537">
    <property type="entry name" value="GATase_7"/>
    <property type="match status" value="1"/>
</dbReference>
<keyword evidence="10" id="KW-0479">Metal-binding</keyword>
<evidence type="ECO:0000313" key="13">
    <source>
        <dbReference type="EMBL" id="MEB3429902.1"/>
    </source>
</evidence>
<comment type="cofactor">
    <cofactor evidence="11">
        <name>[4Fe-4S] cluster</name>
        <dbReference type="ChEBI" id="CHEBI:49883"/>
    </cofactor>
    <text evidence="11">Binds 1 [4Fe-4S] cluster per subunit.</text>
</comment>
<comment type="catalytic activity">
    <reaction evidence="9">
        <text>5-phospho-beta-D-ribosylamine + L-glutamate + diphosphate = 5-phospho-alpha-D-ribose 1-diphosphate + L-glutamine + H2O</text>
        <dbReference type="Rhea" id="RHEA:14905"/>
        <dbReference type="ChEBI" id="CHEBI:15377"/>
        <dbReference type="ChEBI" id="CHEBI:29985"/>
        <dbReference type="ChEBI" id="CHEBI:33019"/>
        <dbReference type="ChEBI" id="CHEBI:58017"/>
        <dbReference type="ChEBI" id="CHEBI:58359"/>
        <dbReference type="ChEBI" id="CHEBI:58681"/>
        <dbReference type="EC" id="2.4.2.14"/>
    </reaction>
</comment>
<dbReference type="SUPFAM" id="SSF56235">
    <property type="entry name" value="N-terminal nucleophile aminohydrolases (Ntn hydrolases)"/>
    <property type="match status" value="1"/>
</dbReference>
<comment type="caution">
    <text evidence="13">The sequence shown here is derived from an EMBL/GenBank/DDBJ whole genome shotgun (WGS) entry which is preliminary data.</text>
</comment>
<evidence type="ECO:0000256" key="3">
    <source>
        <dbReference type="ARBA" id="ARBA00011941"/>
    </source>
</evidence>
<feature type="binding site" evidence="11">
    <location>
        <position position="236"/>
    </location>
    <ligand>
        <name>[4Fe-4S] cluster</name>
        <dbReference type="ChEBI" id="CHEBI:49883"/>
    </ligand>
</feature>
<dbReference type="SUPFAM" id="SSF53271">
    <property type="entry name" value="PRTase-like"/>
    <property type="match status" value="1"/>
</dbReference>
<evidence type="ECO:0000256" key="7">
    <source>
        <dbReference type="ARBA" id="ARBA00022962"/>
    </source>
</evidence>
<feature type="binding site" evidence="10">
    <location>
        <position position="283"/>
    </location>
    <ligand>
        <name>Mg(2+)</name>
        <dbReference type="ChEBI" id="CHEBI:18420"/>
    </ligand>
</feature>
<evidence type="ECO:0000256" key="2">
    <source>
        <dbReference type="ARBA" id="ARBA00010138"/>
    </source>
</evidence>
<dbReference type="Gene3D" id="3.40.50.2020">
    <property type="match status" value="1"/>
</dbReference>
<dbReference type="Gene3D" id="3.60.20.10">
    <property type="entry name" value="Glutamine Phosphoribosylpyrophosphate, subunit 1, domain 1"/>
    <property type="match status" value="1"/>
</dbReference>
<evidence type="ECO:0000256" key="5">
    <source>
        <dbReference type="ARBA" id="ARBA00022679"/>
    </source>
</evidence>
<keyword evidence="14" id="KW-1185">Reference proteome</keyword>
<feature type="binding site" evidence="11">
    <location>
        <position position="435"/>
    </location>
    <ligand>
        <name>[4Fe-4S] cluster</name>
        <dbReference type="ChEBI" id="CHEBI:49883"/>
    </ligand>
</feature>
<dbReference type="PROSITE" id="PS51278">
    <property type="entry name" value="GATASE_TYPE_2"/>
    <property type="match status" value="1"/>
</dbReference>
<evidence type="ECO:0000256" key="10">
    <source>
        <dbReference type="PIRSR" id="PIRSR000485-2"/>
    </source>
</evidence>
<feature type="binding site" evidence="10">
    <location>
        <position position="346"/>
    </location>
    <ligand>
        <name>Mg(2+)</name>
        <dbReference type="ChEBI" id="CHEBI:18420"/>
    </ligand>
</feature>
<dbReference type="InterPro" id="IPR017932">
    <property type="entry name" value="GATase_2_dom"/>
</dbReference>
<keyword evidence="5 9" id="KW-0808">Transferase</keyword>
<feature type="binding site" evidence="10">
    <location>
        <position position="345"/>
    </location>
    <ligand>
        <name>Mg(2+)</name>
        <dbReference type="ChEBI" id="CHEBI:18420"/>
    </ligand>
</feature>
<comment type="cofactor">
    <cofactor evidence="10">
        <name>Mg(2+)</name>
        <dbReference type="ChEBI" id="CHEBI:18420"/>
    </cofactor>
    <text evidence="10">Binds 1 Mg(2+) ion per subunit.</text>
</comment>
<accession>A0AAW9MZ34</accession>
<evidence type="ECO:0000256" key="4">
    <source>
        <dbReference type="ARBA" id="ARBA00022676"/>
    </source>
</evidence>
<evidence type="ECO:0000256" key="8">
    <source>
        <dbReference type="NCBIfam" id="TIGR01134"/>
    </source>
</evidence>
<dbReference type="InterPro" id="IPR005854">
    <property type="entry name" value="PurF"/>
</dbReference>
<dbReference type="GO" id="GO:0006164">
    <property type="term" value="P:purine nucleotide biosynthetic process"/>
    <property type="evidence" value="ECO:0007669"/>
    <property type="project" value="UniProtKB-KW"/>
</dbReference>
<dbReference type="RefSeq" id="WP_324620056.1">
    <property type="nucleotide sequence ID" value="NZ_JAYKOT010000003.1"/>
</dbReference>
<dbReference type="EC" id="2.4.2.14" evidence="3 8"/>
<keyword evidence="4 9" id="KW-0328">Glycosyltransferase</keyword>
<dbReference type="NCBIfam" id="TIGR01134">
    <property type="entry name" value="purF"/>
    <property type="match status" value="1"/>
</dbReference>